<accession>A0A426Z3F6</accession>
<proteinExistence type="predicted"/>
<dbReference type="Proteomes" id="UP000287651">
    <property type="component" value="Unassembled WGS sequence"/>
</dbReference>
<sequence>MVRRLGLPWRLTSQDRTYKRSHSDIVICLRSIIYVALVPKATMMACAELLSCFRETKGRVELLINKSYIPLVRLYFVHLPASPPPSDFSLSQTLLSGYDVDIIDLRTIMGEREGGTRAPALLDVFHWFAADCLML</sequence>
<organism evidence="1 2">
    <name type="scientific">Ensete ventricosum</name>
    <name type="common">Abyssinian banana</name>
    <name type="synonym">Musa ensete</name>
    <dbReference type="NCBI Taxonomy" id="4639"/>
    <lineage>
        <taxon>Eukaryota</taxon>
        <taxon>Viridiplantae</taxon>
        <taxon>Streptophyta</taxon>
        <taxon>Embryophyta</taxon>
        <taxon>Tracheophyta</taxon>
        <taxon>Spermatophyta</taxon>
        <taxon>Magnoliopsida</taxon>
        <taxon>Liliopsida</taxon>
        <taxon>Zingiberales</taxon>
        <taxon>Musaceae</taxon>
        <taxon>Ensete</taxon>
    </lineage>
</organism>
<gene>
    <name evidence="1" type="ORF">B296_00028780</name>
</gene>
<evidence type="ECO:0000313" key="2">
    <source>
        <dbReference type="Proteomes" id="UP000287651"/>
    </source>
</evidence>
<name>A0A426Z3F6_ENSVE</name>
<comment type="caution">
    <text evidence="1">The sequence shown here is derived from an EMBL/GenBank/DDBJ whole genome shotgun (WGS) entry which is preliminary data.</text>
</comment>
<protein>
    <submittedName>
        <fullName evidence="1">Uncharacterized protein</fullName>
    </submittedName>
</protein>
<dbReference type="AlphaFoldDB" id="A0A426Z3F6"/>
<evidence type="ECO:0000313" key="1">
    <source>
        <dbReference type="EMBL" id="RRT58525.1"/>
    </source>
</evidence>
<reference evidence="1 2" key="1">
    <citation type="journal article" date="2014" name="Agronomy (Basel)">
        <title>A Draft Genome Sequence for Ensete ventricosum, the Drought-Tolerant Tree Against Hunger.</title>
        <authorList>
            <person name="Harrison J."/>
            <person name="Moore K.A."/>
            <person name="Paszkiewicz K."/>
            <person name="Jones T."/>
            <person name="Grant M."/>
            <person name="Ambacheew D."/>
            <person name="Muzemil S."/>
            <person name="Studholme D.J."/>
        </authorList>
    </citation>
    <scope>NUCLEOTIDE SEQUENCE [LARGE SCALE GENOMIC DNA]</scope>
</reference>
<dbReference type="EMBL" id="AMZH03008638">
    <property type="protein sequence ID" value="RRT58525.1"/>
    <property type="molecule type" value="Genomic_DNA"/>
</dbReference>